<organism evidence="1 2">
    <name type="scientific">Nostoc commune NIES-4072</name>
    <dbReference type="NCBI Taxonomy" id="2005467"/>
    <lineage>
        <taxon>Bacteria</taxon>
        <taxon>Bacillati</taxon>
        <taxon>Cyanobacteriota</taxon>
        <taxon>Cyanophyceae</taxon>
        <taxon>Nostocales</taxon>
        <taxon>Nostocaceae</taxon>
        <taxon>Nostoc</taxon>
    </lineage>
</organism>
<accession>A0A2R5FPB4</accession>
<reference evidence="1 2" key="1">
    <citation type="submission" date="2017-06" db="EMBL/GenBank/DDBJ databases">
        <title>Genome sequencing of cyanobaciteial culture collection at National Institute for Environmental Studies (NIES).</title>
        <authorList>
            <person name="Hirose Y."/>
            <person name="Shimura Y."/>
            <person name="Fujisawa T."/>
            <person name="Nakamura Y."/>
            <person name="Kawachi M."/>
        </authorList>
    </citation>
    <scope>NUCLEOTIDE SEQUENCE [LARGE SCALE GENOMIC DNA]</scope>
    <source>
        <strain evidence="1 2">NIES-4072</strain>
    </source>
</reference>
<evidence type="ECO:0000313" key="1">
    <source>
        <dbReference type="EMBL" id="GBG20620.1"/>
    </source>
</evidence>
<comment type="caution">
    <text evidence="1">The sequence shown here is derived from an EMBL/GenBank/DDBJ whole genome shotgun (WGS) entry which is preliminary data.</text>
</comment>
<dbReference type="Proteomes" id="UP000245124">
    <property type="component" value="Unassembled WGS sequence"/>
</dbReference>
<evidence type="ECO:0000313" key="2">
    <source>
        <dbReference type="Proteomes" id="UP000245124"/>
    </source>
</evidence>
<proteinExistence type="predicted"/>
<name>A0A2R5FPB4_NOSCO</name>
<protein>
    <submittedName>
        <fullName evidence="1">Uncharacterized protein</fullName>
    </submittedName>
</protein>
<gene>
    <name evidence="1" type="ORF">NIES4072_43010</name>
</gene>
<dbReference type="EMBL" id="BDUD01000001">
    <property type="protein sequence ID" value="GBG20620.1"/>
    <property type="molecule type" value="Genomic_DNA"/>
</dbReference>
<dbReference type="AlphaFoldDB" id="A0A2R5FPB4"/>
<keyword evidence="2" id="KW-1185">Reference proteome</keyword>
<sequence>MHSFSGYKTEYEGDIPNELVTRDYNRFTLALGKLKIPDEALRPGVNVDIEVVATRSLGIRSAKQTISWQGAIRKPR</sequence>